<accession>A0ACD5DDD1</accession>
<reference evidence="1" key="1">
    <citation type="submission" date="2024-08" db="EMBL/GenBank/DDBJ databases">
        <title>Lentilactobacillus sp. nov., isolated from tree bark.</title>
        <authorList>
            <person name="Phuengjayaem S."/>
            <person name="Tanasupawat S."/>
        </authorList>
    </citation>
    <scope>NUCLEOTIDE SEQUENCE</scope>
    <source>
        <strain evidence="1">SPB1-3</strain>
    </source>
</reference>
<proteinExistence type="predicted"/>
<sequence length="168" mass="18426">MDLILVGFMGSGKTTIGRLLANRLGKDYFDLDEMIVERAGMSIPEIFKILGEEEFRKIEQQCLKDAEQLSGVLGTGGGTPTFEGNQQILIQMGAPVVLLQASIETTLSRIAGNDDRPLVKKFGSDGLKHLLEQRQADYGLVSDVQIVTDNLAPMEVVHKIVNQIKVVE</sequence>
<dbReference type="EMBL" id="CP168151">
    <property type="protein sequence ID" value="XFD39404.1"/>
    <property type="molecule type" value="Genomic_DNA"/>
</dbReference>
<protein>
    <submittedName>
        <fullName evidence="1">Shikimate kinase</fullName>
    </submittedName>
</protein>
<organism evidence="1 2">
    <name type="scientific">Lentilactobacillus terminaliae</name>
    <dbReference type="NCBI Taxonomy" id="3003483"/>
    <lineage>
        <taxon>Bacteria</taxon>
        <taxon>Bacillati</taxon>
        <taxon>Bacillota</taxon>
        <taxon>Bacilli</taxon>
        <taxon>Lactobacillales</taxon>
        <taxon>Lactobacillaceae</taxon>
        <taxon>Lentilactobacillus</taxon>
    </lineage>
</organism>
<name>A0ACD5DDD1_9LACO</name>
<evidence type="ECO:0000313" key="1">
    <source>
        <dbReference type="EMBL" id="XFD39404.1"/>
    </source>
</evidence>
<keyword evidence="2" id="KW-1185">Reference proteome</keyword>
<evidence type="ECO:0000313" key="2">
    <source>
        <dbReference type="Proteomes" id="UP001149860"/>
    </source>
</evidence>
<gene>
    <name evidence="1" type="ORF">O0236_008370</name>
</gene>
<keyword evidence="1" id="KW-0418">Kinase</keyword>
<keyword evidence="1" id="KW-0808">Transferase</keyword>
<dbReference type="Proteomes" id="UP001149860">
    <property type="component" value="Chromosome"/>
</dbReference>